<keyword evidence="8" id="KW-1185">Reference proteome</keyword>
<keyword evidence="2 5" id="KW-0732">Signal</keyword>
<dbReference type="PROSITE" id="PS00941">
    <property type="entry name" value="CARBOXYLESTERASE_B_2"/>
    <property type="match status" value="1"/>
</dbReference>
<evidence type="ECO:0000256" key="3">
    <source>
        <dbReference type="ARBA" id="ARBA00023180"/>
    </source>
</evidence>
<dbReference type="Proteomes" id="UP000887013">
    <property type="component" value="Unassembled WGS sequence"/>
</dbReference>
<proteinExistence type="inferred from homology"/>
<dbReference type="Pfam" id="PF00135">
    <property type="entry name" value="COesterase"/>
    <property type="match status" value="2"/>
</dbReference>
<keyword evidence="4" id="KW-0472">Membrane</keyword>
<dbReference type="AlphaFoldDB" id="A0A8X6UAZ6"/>
<name>A0A8X6UAZ6_NEPPI</name>
<comment type="caution">
    <text evidence="7">The sequence shown here is derived from an EMBL/GenBank/DDBJ whole genome shotgun (WGS) entry which is preliminary data.</text>
</comment>
<protein>
    <submittedName>
        <fullName evidence="7">Neuroligin-4, Y-linked</fullName>
    </submittedName>
</protein>
<dbReference type="EMBL" id="BMAW01026838">
    <property type="protein sequence ID" value="GFT99089.1"/>
    <property type="molecule type" value="Genomic_DNA"/>
</dbReference>
<dbReference type="InterPro" id="IPR002018">
    <property type="entry name" value="CarbesteraseB"/>
</dbReference>
<comment type="similarity">
    <text evidence="1">Belongs to the type-B carboxylesterase/lipase family.</text>
</comment>
<dbReference type="Gene3D" id="3.40.50.1820">
    <property type="entry name" value="alpha/beta hydrolase"/>
    <property type="match status" value="2"/>
</dbReference>
<evidence type="ECO:0000313" key="8">
    <source>
        <dbReference type="Proteomes" id="UP000887013"/>
    </source>
</evidence>
<evidence type="ECO:0000313" key="7">
    <source>
        <dbReference type="EMBL" id="GFT99089.1"/>
    </source>
</evidence>
<dbReference type="InterPro" id="IPR051093">
    <property type="entry name" value="Neuroligin/BSAL"/>
</dbReference>
<dbReference type="InterPro" id="IPR029058">
    <property type="entry name" value="AB_hydrolase_fold"/>
</dbReference>
<dbReference type="InterPro" id="IPR019819">
    <property type="entry name" value="Carboxylesterase_B_CS"/>
</dbReference>
<accession>A0A8X6UAZ6</accession>
<evidence type="ECO:0000256" key="4">
    <source>
        <dbReference type="SAM" id="Phobius"/>
    </source>
</evidence>
<feature type="signal peptide" evidence="5">
    <location>
        <begin position="1"/>
        <end position="21"/>
    </location>
</feature>
<evidence type="ECO:0000256" key="2">
    <source>
        <dbReference type="ARBA" id="ARBA00022729"/>
    </source>
</evidence>
<feature type="transmembrane region" description="Helical" evidence="4">
    <location>
        <begin position="319"/>
        <end position="341"/>
    </location>
</feature>
<dbReference type="PANTHER" id="PTHR43903">
    <property type="entry name" value="NEUROLIGIN"/>
    <property type="match status" value="1"/>
</dbReference>
<keyword evidence="3" id="KW-0325">Glycoprotein</keyword>
<evidence type="ECO:0000259" key="6">
    <source>
        <dbReference type="Pfam" id="PF00135"/>
    </source>
</evidence>
<sequence length="372" mass="43532">MKVPLFLKLLIFAILCEVSVTEPHPEDNRFNNQHRYYSDYDGRRDYVYSNTEFEHAVDDDRCIKPYEIREIVKNTKYGNYKGRQITLCDSPGVPFRERPGQPTSYRSHNSVRVFLGIPYAEPPTRRKDVSYQLKPPKVREEFRNRDAFSYSKSCPQNEKYIRRGRGINTTDEDCLYLNIFSPVNVVSTDVDYLLLSGAPFMNPKLYPSYLNLHQAKWTEEDRNMSQFMMEAWANFARDGNPTPYRLFNNILWKPINEKNYTYLNLNATNTTSTMITDYRERESRFWNFFLPFFIDREPPTLAPTLEPGVAELRVVTSALWGSVALGALIITITLVFCILYCRIRRVKKPDDLDSSREIIVNYSASMQEDTPV</sequence>
<dbReference type="SUPFAM" id="SSF53474">
    <property type="entry name" value="alpha/beta-Hydrolases"/>
    <property type="match status" value="2"/>
</dbReference>
<feature type="domain" description="Carboxylesterase type B" evidence="6">
    <location>
        <begin position="103"/>
        <end position="184"/>
    </location>
</feature>
<keyword evidence="4" id="KW-1133">Transmembrane helix</keyword>
<feature type="chain" id="PRO_5036473963" evidence="5">
    <location>
        <begin position="22"/>
        <end position="372"/>
    </location>
</feature>
<evidence type="ECO:0000256" key="1">
    <source>
        <dbReference type="ARBA" id="ARBA00005964"/>
    </source>
</evidence>
<dbReference type="OrthoDB" id="6411816at2759"/>
<evidence type="ECO:0000256" key="5">
    <source>
        <dbReference type="SAM" id="SignalP"/>
    </source>
</evidence>
<gene>
    <name evidence="7" type="primary">NLGN4Y_2</name>
    <name evidence="7" type="ORF">NPIL_260651</name>
</gene>
<keyword evidence="4" id="KW-0812">Transmembrane</keyword>
<organism evidence="7 8">
    <name type="scientific">Nephila pilipes</name>
    <name type="common">Giant wood spider</name>
    <name type="synonym">Nephila maculata</name>
    <dbReference type="NCBI Taxonomy" id="299642"/>
    <lineage>
        <taxon>Eukaryota</taxon>
        <taxon>Metazoa</taxon>
        <taxon>Ecdysozoa</taxon>
        <taxon>Arthropoda</taxon>
        <taxon>Chelicerata</taxon>
        <taxon>Arachnida</taxon>
        <taxon>Araneae</taxon>
        <taxon>Araneomorphae</taxon>
        <taxon>Entelegynae</taxon>
        <taxon>Araneoidea</taxon>
        <taxon>Nephilidae</taxon>
        <taxon>Nephila</taxon>
    </lineage>
</organism>
<reference evidence="7" key="1">
    <citation type="submission" date="2020-08" db="EMBL/GenBank/DDBJ databases">
        <title>Multicomponent nature underlies the extraordinary mechanical properties of spider dragline silk.</title>
        <authorList>
            <person name="Kono N."/>
            <person name="Nakamura H."/>
            <person name="Mori M."/>
            <person name="Yoshida Y."/>
            <person name="Ohtoshi R."/>
            <person name="Malay A.D."/>
            <person name="Moran D.A.P."/>
            <person name="Tomita M."/>
            <person name="Numata K."/>
            <person name="Arakawa K."/>
        </authorList>
    </citation>
    <scope>NUCLEOTIDE SEQUENCE</scope>
</reference>
<feature type="domain" description="Carboxylesterase type B" evidence="6">
    <location>
        <begin position="213"/>
        <end position="286"/>
    </location>
</feature>